<proteinExistence type="inferred from homology"/>
<evidence type="ECO:0000313" key="10">
    <source>
        <dbReference type="EMBL" id="SDK65320.1"/>
    </source>
</evidence>
<dbReference type="GO" id="GO:0008704">
    <property type="term" value="F:5-carboxymethyl-2-hydroxymuconate delta-isomerase activity"/>
    <property type="evidence" value="ECO:0007669"/>
    <property type="project" value="UniProtKB-EC"/>
</dbReference>
<dbReference type="AlphaFoldDB" id="A0A1G9DND8"/>
<feature type="domain" description="Fumarylacetoacetase-like C-terminal" evidence="8">
    <location>
        <begin position="54"/>
        <end position="248"/>
    </location>
</feature>
<protein>
    <submittedName>
        <fullName evidence="10">2-keto-4-pentenoate hydratase/2-oxohepta-3-ene-1,7-dioic acid hydratase (Catechol pathway)</fullName>
    </submittedName>
</protein>
<dbReference type="PANTHER" id="PTHR11820:SF7">
    <property type="entry name" value="ACYLPYRUVASE FAHD1, MITOCHONDRIAL"/>
    <property type="match status" value="1"/>
</dbReference>
<gene>
    <name evidence="10" type="ORF">SAMN04487954_12233</name>
</gene>
<dbReference type="Proteomes" id="UP000198525">
    <property type="component" value="Unassembled WGS sequence"/>
</dbReference>
<name>A0A1G9DND8_9GAMM</name>
<dbReference type="SUPFAM" id="SSF56529">
    <property type="entry name" value="FAH"/>
    <property type="match status" value="1"/>
</dbReference>
<dbReference type="InterPro" id="IPR018833">
    <property type="entry name" value="Rv2993c-like_N"/>
</dbReference>
<dbReference type="Pfam" id="PF10370">
    <property type="entry name" value="Rv2993c-like_N"/>
    <property type="match status" value="1"/>
</dbReference>
<dbReference type="OrthoDB" id="9805307at2"/>
<dbReference type="PANTHER" id="PTHR11820">
    <property type="entry name" value="ACYLPYRUVASE"/>
    <property type="match status" value="1"/>
</dbReference>
<comment type="pathway">
    <text evidence="7">Aromatic compound metabolism; 4-hydroxyphenylacetate degradation; pyruvate and succinate semialdehyde from 4-hydroxyphenylacetate: step 5/7.</text>
</comment>
<dbReference type="InterPro" id="IPR036663">
    <property type="entry name" value="Fumarylacetoacetase_C_sf"/>
</dbReference>
<evidence type="ECO:0000313" key="11">
    <source>
        <dbReference type="Proteomes" id="UP000198525"/>
    </source>
</evidence>
<reference evidence="10 11" key="1">
    <citation type="submission" date="2016-10" db="EMBL/GenBank/DDBJ databases">
        <authorList>
            <person name="de Groot N.N."/>
        </authorList>
    </citation>
    <scope>NUCLEOTIDE SEQUENCE [LARGE SCALE GENOMIC DNA]</scope>
    <source>
        <strain evidence="10 11">CGMCC 1.6133</strain>
    </source>
</reference>
<organism evidence="10 11">
    <name type="scientific">Billgrantia gudaonensis</name>
    <dbReference type="NCBI Taxonomy" id="376427"/>
    <lineage>
        <taxon>Bacteria</taxon>
        <taxon>Pseudomonadati</taxon>
        <taxon>Pseudomonadota</taxon>
        <taxon>Gammaproteobacteria</taxon>
        <taxon>Oceanospirillales</taxon>
        <taxon>Halomonadaceae</taxon>
        <taxon>Billgrantia</taxon>
    </lineage>
</organism>
<comment type="pathway">
    <text evidence="6">Aromatic compound metabolism; 4-hydroxyphenylacetate degradation; pyruvate and succinate semialdehyde from 4-hydroxyphenylacetate: step 4/7.</text>
</comment>
<keyword evidence="11" id="KW-1185">Reference proteome</keyword>
<evidence type="ECO:0000256" key="5">
    <source>
        <dbReference type="ARBA" id="ARBA00057150"/>
    </source>
</evidence>
<dbReference type="Gene3D" id="3.90.850.10">
    <property type="entry name" value="Fumarylacetoacetase-like, C-terminal domain"/>
    <property type="match status" value="1"/>
</dbReference>
<dbReference type="EMBL" id="FNES01000022">
    <property type="protein sequence ID" value="SDK65320.1"/>
    <property type="molecule type" value="Genomic_DNA"/>
</dbReference>
<dbReference type="GO" id="GO:0018800">
    <property type="term" value="F:5-oxopent-3-ene-1,2,5-tricarboxylate decarboxylase activity"/>
    <property type="evidence" value="ECO:0007669"/>
    <property type="project" value="UniProtKB-EC"/>
</dbReference>
<dbReference type="Pfam" id="PF01557">
    <property type="entry name" value="FAA_hydrolase"/>
    <property type="match status" value="1"/>
</dbReference>
<dbReference type="InterPro" id="IPR011234">
    <property type="entry name" value="Fumarylacetoacetase-like_C"/>
</dbReference>
<comment type="catalytic activity">
    <reaction evidence="3">
        <text>(3E,5R)-5-carboxy-2-oxohept-3-enedioate + H(+) = (4Z)-2-oxohept-4-enedioate + CO2</text>
        <dbReference type="Rhea" id="RHEA:14397"/>
        <dbReference type="ChEBI" id="CHEBI:15378"/>
        <dbReference type="ChEBI" id="CHEBI:16526"/>
        <dbReference type="ChEBI" id="CHEBI:87491"/>
        <dbReference type="ChEBI" id="CHEBI:87507"/>
        <dbReference type="EC" id="4.1.1.68"/>
    </reaction>
</comment>
<dbReference type="STRING" id="376427.SAMN04487954_12233"/>
<evidence type="ECO:0000256" key="1">
    <source>
        <dbReference type="ARBA" id="ARBA00010211"/>
    </source>
</evidence>
<dbReference type="GO" id="GO:0018773">
    <property type="term" value="F:acetylpyruvate hydrolase activity"/>
    <property type="evidence" value="ECO:0007669"/>
    <property type="project" value="TreeGrafter"/>
</dbReference>
<evidence type="ECO:0000256" key="7">
    <source>
        <dbReference type="ARBA" id="ARBA00060680"/>
    </source>
</evidence>
<keyword evidence="2" id="KW-0479">Metal-binding</keyword>
<evidence type="ECO:0000256" key="3">
    <source>
        <dbReference type="ARBA" id="ARBA00051258"/>
    </source>
</evidence>
<sequence>MYVRYKHNEKTHYGFMSDETITRLEGDIFGQFELSGDSVPSASVTLLAPCEPTKIVCVGLNYLDHAREMNEELPKAPLLFLKPPTTVIADRDEIVAPSDAGRLDHEGELAIVIGKMAKNVSPDEAEDVIFGFTCANDFTARAIQLGDKQWTRGKSFDTFCPLGPGIVKEIDQNDANIQLTVNGEVRQISNINMFIFGVNEVVSYISNCMTLLPGDVILTGTPHGVGPVNDGDEMEVSIDGIGTLTNRLNIA</sequence>
<feature type="domain" description="Rv2993c-like N-terminal" evidence="9">
    <location>
        <begin position="2"/>
        <end position="49"/>
    </location>
</feature>
<accession>A0A1G9DND8</accession>
<evidence type="ECO:0000259" key="9">
    <source>
        <dbReference type="Pfam" id="PF10370"/>
    </source>
</evidence>
<comment type="similarity">
    <text evidence="1">Belongs to the FAH family.</text>
</comment>
<evidence type="ECO:0000256" key="2">
    <source>
        <dbReference type="ARBA" id="ARBA00022723"/>
    </source>
</evidence>
<comment type="function">
    <text evidence="5">Decarboxylates OPET (5-oxo-pent-3-ene-1,2,5-tricarboxylic acid) into HHDD (2-hydroxy-hept-2,4-diene-1,7-dioate) and isomerizes it to OHED (2-oxo-hept-3-ene-1,7-dioate).</text>
</comment>
<comment type="catalytic activity">
    <reaction evidence="4">
        <text>(2E,4Z)-5-hydroxypenta-2,4-diene-1,2,5-tricarboxylate = (3E,5R)-5-carboxy-2-oxohept-3-enedioate</text>
        <dbReference type="Rhea" id="RHEA:18813"/>
        <dbReference type="ChEBI" id="CHEBI:47961"/>
        <dbReference type="ChEBI" id="CHEBI:87491"/>
        <dbReference type="EC" id="5.3.3.10"/>
    </reaction>
</comment>
<dbReference type="GO" id="GO:0019752">
    <property type="term" value="P:carboxylic acid metabolic process"/>
    <property type="evidence" value="ECO:0007669"/>
    <property type="project" value="UniProtKB-ARBA"/>
</dbReference>
<dbReference type="FunFam" id="3.90.850.10:FF:000002">
    <property type="entry name" value="2-hydroxyhepta-2,4-diene-1,7-dioate isomerase"/>
    <property type="match status" value="1"/>
</dbReference>
<evidence type="ECO:0000259" key="8">
    <source>
        <dbReference type="Pfam" id="PF01557"/>
    </source>
</evidence>
<evidence type="ECO:0000256" key="6">
    <source>
        <dbReference type="ARBA" id="ARBA00060569"/>
    </source>
</evidence>
<evidence type="ECO:0000256" key="4">
    <source>
        <dbReference type="ARBA" id="ARBA00052790"/>
    </source>
</evidence>
<dbReference type="GO" id="GO:0046872">
    <property type="term" value="F:metal ion binding"/>
    <property type="evidence" value="ECO:0007669"/>
    <property type="project" value="UniProtKB-KW"/>
</dbReference>
<dbReference type="RefSeq" id="WP_089689000.1">
    <property type="nucleotide sequence ID" value="NZ_FNES01000022.1"/>
</dbReference>